<gene>
    <name evidence="1" type="ORF">CCAN11_2210014</name>
</gene>
<reference evidence="2" key="1">
    <citation type="submission" date="2015-01" db="EMBL/GenBank/DDBJ databases">
        <authorList>
            <person name="MANFREDI Pablo"/>
        </authorList>
    </citation>
    <scope>NUCLEOTIDE SEQUENCE [LARGE SCALE GENOMIC DNA]</scope>
    <source>
        <strain evidence="2">Cc11</strain>
    </source>
</reference>
<proteinExistence type="predicted"/>
<dbReference type="EMBL" id="CDOK01000137">
    <property type="protein sequence ID" value="CEN50838.1"/>
    <property type="molecule type" value="Genomic_DNA"/>
</dbReference>
<accession>A0A0B7ILG8</accession>
<sequence>MYFICKKHFSVAEFAKSVRFVSKEEAAEQFSQEIGEDFFIILLV</sequence>
<dbReference type="Proteomes" id="UP000039370">
    <property type="component" value="Unassembled WGS sequence"/>
</dbReference>
<protein>
    <submittedName>
        <fullName evidence="1">Uncharacterized protein</fullName>
    </submittedName>
</protein>
<dbReference type="AlphaFoldDB" id="A0A0B7ILG8"/>
<evidence type="ECO:0000313" key="1">
    <source>
        <dbReference type="EMBL" id="CEN50838.1"/>
    </source>
</evidence>
<evidence type="ECO:0000313" key="2">
    <source>
        <dbReference type="Proteomes" id="UP000039370"/>
    </source>
</evidence>
<organism evidence="1 2">
    <name type="scientific">Capnocytophaga canimorsus</name>
    <dbReference type="NCBI Taxonomy" id="28188"/>
    <lineage>
        <taxon>Bacteria</taxon>
        <taxon>Pseudomonadati</taxon>
        <taxon>Bacteroidota</taxon>
        <taxon>Flavobacteriia</taxon>
        <taxon>Flavobacteriales</taxon>
        <taxon>Flavobacteriaceae</taxon>
        <taxon>Capnocytophaga</taxon>
    </lineage>
</organism>
<name>A0A0B7ILG8_9FLAO</name>